<organism evidence="3 4">
    <name type="scientific">Sclerotinia borealis (strain F-4128)</name>
    <dbReference type="NCBI Taxonomy" id="1432307"/>
    <lineage>
        <taxon>Eukaryota</taxon>
        <taxon>Fungi</taxon>
        <taxon>Dikarya</taxon>
        <taxon>Ascomycota</taxon>
        <taxon>Pezizomycotina</taxon>
        <taxon>Leotiomycetes</taxon>
        <taxon>Helotiales</taxon>
        <taxon>Sclerotiniaceae</taxon>
        <taxon>Sclerotinia</taxon>
    </lineage>
</organism>
<sequence length="487" mass="49363">MFTLPLILVAGGLSTLSFGAPLPSNTETNSFIHSVQDRAAFSYKVYSGDGNINVGWPTQSEWISSFDTMFDNQNSVLKTSCTQFHADNNSDDEISDLKSAISEVATTTGIDSRFILAIIMQESNGCIRAPTTVYSISNPGLMQSHEGSGSCNSGSSVQNPCPKSEMVQMITDGTAGTSSGDGLKQCITGSGATDVSMYYKAARIYNSGSIASGGNLGDGVATHCYATDVANRLTGWYTGTSSCDSSVIGTLFGSSASPGSSAISSLVASASSVVASVVSSAVSVATPIYSVPSLSIQPFITSALAPVASAAGGIFAQSSSASSASLTSLIIATPTSLTSAISVPTAAPSTTLDSTSIASIIPTASLPITITTATASPTTTTLSYPSIPASSSSSSSSSSNTTHTPGTACTSPGQWNCIDGTSFQQCSSGTWSTVGGLAAGTECTVGEGTTIDIFAIDGASKHKRHAHARGLMHGHLHAKRGVQVLKS</sequence>
<gene>
    <name evidence="3" type="ORF">SBOR_1848</name>
</gene>
<evidence type="ECO:0000313" key="3">
    <source>
        <dbReference type="EMBL" id="ESZ97766.1"/>
    </source>
</evidence>
<feature type="compositionally biased region" description="Low complexity" evidence="1">
    <location>
        <begin position="379"/>
        <end position="399"/>
    </location>
</feature>
<dbReference type="InterPro" id="IPR023346">
    <property type="entry name" value="Lysozyme-like_dom_sf"/>
</dbReference>
<dbReference type="PANTHER" id="PTHR36182:SF1">
    <property type="entry name" value="PROTEIN, PUTATIVE (AFU_ORTHOLOGUE AFUA_6G10930)-RELATED"/>
    <property type="match status" value="1"/>
</dbReference>
<proteinExistence type="predicted"/>
<dbReference type="OrthoDB" id="1193027at2759"/>
<dbReference type="EMBL" id="AYSA01000070">
    <property type="protein sequence ID" value="ESZ97766.1"/>
    <property type="molecule type" value="Genomic_DNA"/>
</dbReference>
<comment type="caution">
    <text evidence="3">The sequence shown here is derived from an EMBL/GenBank/DDBJ whole genome shotgun (WGS) entry which is preliminary data.</text>
</comment>
<reference evidence="3 4" key="1">
    <citation type="journal article" date="2014" name="Genome Announc.">
        <title>Draft genome sequence of Sclerotinia borealis, a psychrophilic plant pathogenic fungus.</title>
        <authorList>
            <person name="Mardanov A.V."/>
            <person name="Beletsky A.V."/>
            <person name="Kadnikov V.V."/>
            <person name="Ignatov A.N."/>
            <person name="Ravin N.V."/>
        </authorList>
    </citation>
    <scope>NUCLEOTIDE SEQUENCE [LARGE SCALE GENOMIC DNA]</scope>
    <source>
        <strain evidence="4">F-4157</strain>
    </source>
</reference>
<name>W9CPI5_SCLBF</name>
<protein>
    <submittedName>
        <fullName evidence="3">Uncharacterized protein</fullName>
    </submittedName>
</protein>
<dbReference type="PANTHER" id="PTHR36182">
    <property type="entry name" value="PROTEIN, PUTATIVE (AFU_ORTHOLOGUE AFUA_6G10930)-RELATED"/>
    <property type="match status" value="1"/>
</dbReference>
<dbReference type="Proteomes" id="UP000019487">
    <property type="component" value="Unassembled WGS sequence"/>
</dbReference>
<evidence type="ECO:0000256" key="1">
    <source>
        <dbReference type="SAM" id="MobiDB-lite"/>
    </source>
</evidence>
<feature type="signal peptide" evidence="2">
    <location>
        <begin position="1"/>
        <end position="19"/>
    </location>
</feature>
<dbReference type="HOGENOM" id="CLU_052379_0_0_1"/>
<feature type="chain" id="PRO_5004919214" evidence="2">
    <location>
        <begin position="20"/>
        <end position="487"/>
    </location>
</feature>
<dbReference type="Gene3D" id="1.10.530.10">
    <property type="match status" value="1"/>
</dbReference>
<evidence type="ECO:0000256" key="2">
    <source>
        <dbReference type="SAM" id="SignalP"/>
    </source>
</evidence>
<keyword evidence="4" id="KW-1185">Reference proteome</keyword>
<evidence type="ECO:0000313" key="4">
    <source>
        <dbReference type="Proteomes" id="UP000019487"/>
    </source>
</evidence>
<accession>W9CPI5</accession>
<feature type="region of interest" description="Disordered" evidence="1">
    <location>
        <begin position="379"/>
        <end position="407"/>
    </location>
</feature>
<keyword evidence="2" id="KW-0732">Signal</keyword>
<dbReference type="SUPFAM" id="SSF53955">
    <property type="entry name" value="Lysozyme-like"/>
    <property type="match status" value="1"/>
</dbReference>
<dbReference type="STRING" id="1432307.W9CPI5"/>
<dbReference type="AlphaFoldDB" id="W9CPI5"/>